<dbReference type="GO" id="GO:0006289">
    <property type="term" value="P:nucleotide-excision repair"/>
    <property type="evidence" value="ECO:0007669"/>
    <property type="project" value="TreeGrafter"/>
</dbReference>
<dbReference type="FunFam" id="3.40.50.410:FF:000015">
    <property type="entry name" value="General transcription factor IIH subunit 2"/>
    <property type="match status" value="1"/>
</dbReference>
<dbReference type="EMBL" id="KE007231">
    <property type="protein sequence ID" value="EOR01277.1"/>
    <property type="molecule type" value="Genomic_DNA"/>
</dbReference>
<dbReference type="InterPro" id="IPR007198">
    <property type="entry name" value="Ssl1-like"/>
</dbReference>
<comment type="subcellular location">
    <subcellularLocation>
        <location evidence="1">Nucleus</location>
    </subcellularLocation>
</comment>
<dbReference type="GeneID" id="20377550"/>
<keyword evidence="8" id="KW-0804">Transcription</keyword>
<dbReference type="SUPFAM" id="SSF53300">
    <property type="entry name" value="vWA-like"/>
    <property type="match status" value="1"/>
</dbReference>
<organism evidence="13 14">
    <name type="scientific">Wallemia ichthyophaga (strain EXF-994 / CBS 113033)</name>
    <dbReference type="NCBI Taxonomy" id="1299270"/>
    <lineage>
        <taxon>Eukaryota</taxon>
        <taxon>Fungi</taxon>
        <taxon>Dikarya</taxon>
        <taxon>Basidiomycota</taxon>
        <taxon>Wallemiomycotina</taxon>
        <taxon>Wallemiomycetes</taxon>
        <taxon>Wallemiales</taxon>
        <taxon>Wallemiaceae</taxon>
        <taxon>Wallemia</taxon>
    </lineage>
</organism>
<reference evidence="14" key="1">
    <citation type="journal article" date="2013" name="BMC Genomics">
        <title>Genome and transcriptome sequencing of the halophilic fungus Wallemia ichthyophaga: haloadaptations present and absent.</title>
        <authorList>
            <person name="Zajc J."/>
            <person name="Liu Y."/>
            <person name="Dai W."/>
            <person name="Yang Z."/>
            <person name="Hu J."/>
            <person name="Gostincar C."/>
            <person name="Gunde-Cimerman N."/>
        </authorList>
    </citation>
    <scope>NUCLEOTIDE SEQUENCE [LARGE SCALE GENOMIC DNA]</scope>
    <source>
        <strain evidence="14">EXF-994 / CBS 113033</strain>
    </source>
</reference>
<evidence type="ECO:0000256" key="2">
    <source>
        <dbReference type="ARBA" id="ARBA00006092"/>
    </source>
</evidence>
<feature type="compositionally biased region" description="Acidic residues" evidence="11">
    <location>
        <begin position="1"/>
        <end position="24"/>
    </location>
</feature>
<evidence type="ECO:0000313" key="14">
    <source>
        <dbReference type="Proteomes" id="UP000014064"/>
    </source>
</evidence>
<sequence>MSLEREEYDDNSEDSDILDADDGDYSSGKPSKPPKKDTGYSWESEYKRSWDVVAEDESGSLTTSVNAFIERNKRRRRLGGEAIQRAIIRHTLLVLDLSSAMSDRDMRPNRYLLSLEYAREYAREYFDQNPIGQLGCIAMRNGVAEWISKMTGSAHDITKALTNKNKLEPSGEPSLQNALEMGRASMTHLPTHASKEIVIVYGALTTCDPGNIHDTLRSLMNDKVRVNIISLAAEVRILREIAEKTGGTFYVALDEVHYKDILFETIPPPAIHKADTPNTLNTSNTSNTADLMQMVNYVEKAIYVRDAVVSYVRYQQIALFVIWLLLVVHI</sequence>
<dbReference type="Proteomes" id="UP000014064">
    <property type="component" value="Unassembled WGS sequence"/>
</dbReference>
<comment type="similarity">
    <text evidence="2">Belongs to the GTF2H2 family.</text>
</comment>
<dbReference type="HOGENOM" id="CLU_028556_3_0_1"/>
<dbReference type="OrthoDB" id="284275at2759"/>
<gene>
    <name evidence="13" type="ORF">J056_004598</name>
</gene>
<feature type="domain" description="VWFA" evidence="12">
    <location>
        <begin position="90"/>
        <end position="266"/>
    </location>
</feature>
<dbReference type="InterPro" id="IPR036465">
    <property type="entry name" value="vWFA_dom_sf"/>
</dbReference>
<dbReference type="Gene3D" id="3.40.50.410">
    <property type="entry name" value="von Willebrand factor, type A domain"/>
    <property type="match status" value="1"/>
</dbReference>
<dbReference type="STRING" id="1299270.R9AGI9"/>
<keyword evidence="3" id="KW-0479">Metal-binding</keyword>
<keyword evidence="10" id="KW-0539">Nucleus</keyword>
<proteinExistence type="inferred from homology"/>
<dbReference type="GO" id="GO:0005675">
    <property type="term" value="C:transcription factor TFIIH holo complex"/>
    <property type="evidence" value="ECO:0007669"/>
    <property type="project" value="TreeGrafter"/>
</dbReference>
<dbReference type="InterPro" id="IPR002035">
    <property type="entry name" value="VWF_A"/>
</dbReference>
<dbReference type="GO" id="GO:0008270">
    <property type="term" value="F:zinc ion binding"/>
    <property type="evidence" value="ECO:0007669"/>
    <property type="project" value="UniProtKB-KW"/>
</dbReference>
<evidence type="ECO:0000256" key="9">
    <source>
        <dbReference type="ARBA" id="ARBA00023204"/>
    </source>
</evidence>
<evidence type="ECO:0000256" key="1">
    <source>
        <dbReference type="ARBA" id="ARBA00004123"/>
    </source>
</evidence>
<evidence type="ECO:0000256" key="10">
    <source>
        <dbReference type="ARBA" id="ARBA00023242"/>
    </source>
</evidence>
<evidence type="ECO:0000313" key="13">
    <source>
        <dbReference type="EMBL" id="EOR01277.1"/>
    </source>
</evidence>
<dbReference type="PROSITE" id="PS50234">
    <property type="entry name" value="VWFA"/>
    <property type="match status" value="1"/>
</dbReference>
<keyword evidence="14" id="KW-1185">Reference proteome</keyword>
<evidence type="ECO:0000259" key="12">
    <source>
        <dbReference type="PROSITE" id="PS50234"/>
    </source>
</evidence>
<keyword evidence="5" id="KW-0863">Zinc-finger</keyword>
<keyword evidence="9" id="KW-0234">DNA repair</keyword>
<accession>R9AGI9</accession>
<keyword evidence="6" id="KW-0862">Zinc</keyword>
<dbReference type="KEGG" id="wic:J056_004598"/>
<evidence type="ECO:0000256" key="4">
    <source>
        <dbReference type="ARBA" id="ARBA00022763"/>
    </source>
</evidence>
<feature type="region of interest" description="Disordered" evidence="11">
    <location>
        <begin position="1"/>
        <end position="42"/>
    </location>
</feature>
<dbReference type="OMA" id="KAYERTW"/>
<dbReference type="RefSeq" id="XP_009268068.1">
    <property type="nucleotide sequence ID" value="XM_009269793.1"/>
</dbReference>
<dbReference type="PANTHER" id="PTHR12695:SF2">
    <property type="entry name" value="GENERAL TRANSCRIPTION FACTOR IIH SUBUNIT 2-RELATED"/>
    <property type="match status" value="1"/>
</dbReference>
<keyword evidence="4" id="KW-0227">DNA damage</keyword>
<evidence type="ECO:0000256" key="3">
    <source>
        <dbReference type="ARBA" id="ARBA00022723"/>
    </source>
</evidence>
<dbReference type="Pfam" id="PF04056">
    <property type="entry name" value="Ssl1"/>
    <property type="match status" value="1"/>
</dbReference>
<name>R9AGI9_WALI9</name>
<evidence type="ECO:0000256" key="8">
    <source>
        <dbReference type="ARBA" id="ARBA00023163"/>
    </source>
</evidence>
<dbReference type="eggNOG" id="KOG2807">
    <property type="taxonomic scope" value="Eukaryota"/>
</dbReference>
<dbReference type="GO" id="GO:0006357">
    <property type="term" value="P:regulation of transcription by RNA polymerase II"/>
    <property type="evidence" value="ECO:0007669"/>
    <property type="project" value="TreeGrafter"/>
</dbReference>
<evidence type="ECO:0000256" key="5">
    <source>
        <dbReference type="ARBA" id="ARBA00022771"/>
    </source>
</evidence>
<dbReference type="CDD" id="cd01453">
    <property type="entry name" value="vWA_transcription_factor_IIH_type"/>
    <property type="match status" value="1"/>
</dbReference>
<evidence type="ECO:0000256" key="11">
    <source>
        <dbReference type="SAM" id="MobiDB-lite"/>
    </source>
</evidence>
<evidence type="ECO:0000256" key="7">
    <source>
        <dbReference type="ARBA" id="ARBA00023015"/>
    </source>
</evidence>
<protein>
    <submittedName>
        <fullName evidence="13">Suppressor of stem-loop protein 1</fullName>
    </submittedName>
</protein>
<dbReference type="AlphaFoldDB" id="R9AGI9"/>
<keyword evidence="7" id="KW-0805">Transcription regulation</keyword>
<evidence type="ECO:0000256" key="6">
    <source>
        <dbReference type="ARBA" id="ARBA00022833"/>
    </source>
</evidence>
<dbReference type="PANTHER" id="PTHR12695">
    <property type="entry name" value="GENERAL TRANSCRIPTION FACTOR IIH SUBUNIT 2"/>
    <property type="match status" value="1"/>
</dbReference>